<keyword evidence="5" id="KW-0175">Coiled coil</keyword>
<dbReference type="PANTHER" id="PTHR48101">
    <property type="entry name" value="METHYLMALONYL-COA MUTASE, MITOCHONDRIAL-RELATED"/>
    <property type="match status" value="1"/>
</dbReference>
<dbReference type="EMBL" id="LLYW01000023">
    <property type="protein sequence ID" value="KUH33240.1"/>
    <property type="molecule type" value="Genomic_DNA"/>
</dbReference>
<dbReference type="GO" id="GO:0031419">
    <property type="term" value="F:cobalamin binding"/>
    <property type="evidence" value="ECO:0007669"/>
    <property type="project" value="UniProtKB-KW"/>
</dbReference>
<evidence type="ECO:0000256" key="1">
    <source>
        <dbReference type="ARBA" id="ARBA00022628"/>
    </source>
</evidence>
<evidence type="ECO:0000256" key="5">
    <source>
        <dbReference type="SAM" id="Coils"/>
    </source>
</evidence>
<name>A0A100XXK9_9EURY</name>
<dbReference type="Pfam" id="PF01642">
    <property type="entry name" value="MM_CoA_mutase"/>
    <property type="match status" value="1"/>
</dbReference>
<feature type="coiled-coil region" evidence="5">
    <location>
        <begin position="491"/>
        <end position="527"/>
    </location>
</feature>
<evidence type="ECO:0000313" key="7">
    <source>
        <dbReference type="EMBL" id="KUH33240.1"/>
    </source>
</evidence>
<reference evidence="7 8" key="1">
    <citation type="submission" date="2015-10" db="EMBL/GenBank/DDBJ databases">
        <title>Draft genome sequence of Thermococcus celericrescens strain DSM 17994.</title>
        <authorList>
            <person name="Hong S.-J."/>
            <person name="Park C.-E."/>
            <person name="Shin J.-H."/>
        </authorList>
    </citation>
    <scope>NUCLEOTIDE SEQUENCE [LARGE SCALE GENOMIC DNA]</scope>
    <source>
        <strain evidence="7 8">DSM 17994</strain>
    </source>
</reference>
<dbReference type="GO" id="GO:0046872">
    <property type="term" value="F:metal ion binding"/>
    <property type="evidence" value="ECO:0007669"/>
    <property type="project" value="UniProtKB-KW"/>
</dbReference>
<protein>
    <submittedName>
        <fullName evidence="7">Methylmalonyl-CoA mutase</fullName>
    </submittedName>
</protein>
<evidence type="ECO:0000256" key="2">
    <source>
        <dbReference type="ARBA" id="ARBA00022723"/>
    </source>
</evidence>
<evidence type="ECO:0000256" key="4">
    <source>
        <dbReference type="ARBA" id="ARBA00023285"/>
    </source>
</evidence>
<dbReference type="RefSeq" id="WP_058938935.1">
    <property type="nucleotide sequence ID" value="NZ_LLYW01000023.1"/>
</dbReference>
<dbReference type="Gene3D" id="3.20.20.240">
    <property type="entry name" value="Methylmalonyl-CoA mutase"/>
    <property type="match status" value="1"/>
</dbReference>
<evidence type="ECO:0000259" key="6">
    <source>
        <dbReference type="Pfam" id="PF01642"/>
    </source>
</evidence>
<organism evidence="7 8">
    <name type="scientific">Thermococcus celericrescens</name>
    <dbReference type="NCBI Taxonomy" id="227598"/>
    <lineage>
        <taxon>Archaea</taxon>
        <taxon>Methanobacteriati</taxon>
        <taxon>Methanobacteriota</taxon>
        <taxon>Thermococci</taxon>
        <taxon>Thermococcales</taxon>
        <taxon>Thermococcaceae</taxon>
        <taxon>Thermococcus</taxon>
    </lineage>
</organism>
<evidence type="ECO:0000256" key="3">
    <source>
        <dbReference type="ARBA" id="ARBA00023235"/>
    </source>
</evidence>
<evidence type="ECO:0000313" key="8">
    <source>
        <dbReference type="Proteomes" id="UP000053462"/>
    </source>
</evidence>
<keyword evidence="1" id="KW-0846">Cobalamin</keyword>
<gene>
    <name evidence="7" type="ORF">APY94_06910</name>
</gene>
<dbReference type="InterPro" id="IPR006099">
    <property type="entry name" value="MeMalonylCoA_mutase_a/b_cat"/>
</dbReference>
<proteinExistence type="predicted"/>
<dbReference type="InterPro" id="IPR006098">
    <property type="entry name" value="MMCoA_mutase_a_cat"/>
</dbReference>
<dbReference type="SUPFAM" id="SSF51703">
    <property type="entry name" value="Cobalamin (vitamin B12)-dependent enzymes"/>
    <property type="match status" value="1"/>
</dbReference>
<dbReference type="AlphaFoldDB" id="A0A100XXK9"/>
<keyword evidence="8" id="KW-1185">Reference proteome</keyword>
<keyword evidence="3" id="KW-0413">Isomerase</keyword>
<feature type="domain" description="Methylmalonyl-CoA mutase alpha/beta chain catalytic" evidence="6">
    <location>
        <begin position="39"/>
        <end position="555"/>
    </location>
</feature>
<dbReference type="InterPro" id="IPR016176">
    <property type="entry name" value="Cbl-dep_enz_cat"/>
</dbReference>
<keyword evidence="4" id="KW-0170">Cobalt</keyword>
<dbReference type="Proteomes" id="UP000053462">
    <property type="component" value="Unassembled WGS sequence"/>
</dbReference>
<dbReference type="PANTHER" id="PTHR48101:SF1">
    <property type="entry name" value="METHYLMALONYL-COA MUTASE, LARGE SUBUNIT"/>
    <property type="match status" value="1"/>
</dbReference>
<sequence>MTFDKKKLAKIGEEEKRWEETTVKKFIEKRPERKEKFMTDDGFEIKRTYTPADLGEEWDYMEKLGFPGEYPFTRGVYATMYRGRFWTMRQYAGFGTAEESNRRYKYLLAQGQTGLSVAFDLPTQIGYDSDHPMSEGEVGKVGVAIDSLWDMRVLFDGIPLDKVSTSMTINSTAANLLAMYILVAEEQGVQPNQLRGTVQNDILKEYIARGTYIFPPQPSMRLTTDIIMYCAENVPKWNPISISGYHIREAGANAVQEVAFTLADGIEYVKAVIDRGMDVDKFAGRLSFFFNAHNNFLEEIAKFRAARRLWAYIMKEWFNAKNPRSMLLRFHTQTAGSTLTAQQPENNIVRVAIQALAAVLGGTQSLHTNSYDEALSLPTEKSVRIALRTQQIIAYESGVVDTIDPLGGSYYIEWLTDHIYEEALKYIEKIEKMGGMMRAIERGYIQKEIAESAYKYQREVEEKKRIVVGVNEFVVDEPLDVEILKVDPSIREKQIERLRKLRSERDNKKVEEALDRLRKAAETEDENLMPYIIEAHRHLATLGEVTDVLREVWGEYRAPLIF</sequence>
<dbReference type="NCBIfam" id="TIGR00641">
    <property type="entry name" value="acid_CoA_mut_N"/>
    <property type="match status" value="1"/>
</dbReference>
<dbReference type="GO" id="GO:0004494">
    <property type="term" value="F:methylmalonyl-CoA mutase activity"/>
    <property type="evidence" value="ECO:0007669"/>
    <property type="project" value="InterPro"/>
</dbReference>
<dbReference type="FunFam" id="3.20.20.240:FF:000001">
    <property type="entry name" value="Probable methylmalonyl-coa mutase"/>
    <property type="match status" value="1"/>
</dbReference>
<comment type="caution">
    <text evidence="7">The sequence shown here is derived from an EMBL/GenBank/DDBJ whole genome shotgun (WGS) entry which is preliminary data.</text>
</comment>
<keyword evidence="2" id="KW-0479">Metal-binding</keyword>
<dbReference type="CDD" id="cd03680">
    <property type="entry name" value="MM_CoA_mutase_ICM_like"/>
    <property type="match status" value="1"/>
</dbReference>
<dbReference type="STRING" id="227598.APY94_06910"/>
<accession>A0A100XXK9</accession>
<dbReference type="OrthoDB" id="38408at2157"/>